<accession>A0ABT6DJW8</accession>
<feature type="domain" description="Flagellar hook-associated protein 2 N-terminal" evidence="6">
    <location>
        <begin position="16"/>
        <end position="105"/>
    </location>
</feature>
<dbReference type="InterPro" id="IPR040026">
    <property type="entry name" value="FliD"/>
</dbReference>
<evidence type="ECO:0000256" key="4">
    <source>
        <dbReference type="ARBA" id="ARBA00023143"/>
    </source>
</evidence>
<keyword evidence="3 5" id="KW-0175">Coiled coil</keyword>
<keyword evidence="8" id="KW-0969">Cilium</keyword>
<dbReference type="PANTHER" id="PTHR30288:SF0">
    <property type="entry name" value="FLAGELLAR HOOK-ASSOCIATED PROTEIN 2"/>
    <property type="match status" value="1"/>
</dbReference>
<keyword evidence="5" id="KW-0964">Secreted</keyword>
<evidence type="ECO:0000256" key="1">
    <source>
        <dbReference type="ARBA" id="ARBA00009764"/>
    </source>
</evidence>
<comment type="caution">
    <text evidence="8">The sequence shown here is derived from an EMBL/GenBank/DDBJ whole genome shotgun (WGS) entry which is preliminary data.</text>
</comment>
<gene>
    <name evidence="8" type="primary">fliD</name>
    <name evidence="8" type="ORF">NWE73_11285</name>
</gene>
<keyword evidence="8" id="KW-0282">Flagellum</keyword>
<dbReference type="InterPro" id="IPR003481">
    <property type="entry name" value="FliD_N"/>
</dbReference>
<evidence type="ECO:0000256" key="5">
    <source>
        <dbReference type="RuleBase" id="RU362066"/>
    </source>
</evidence>
<feature type="domain" description="Flagellar hook-associated protein 2 C-terminal" evidence="7">
    <location>
        <begin position="214"/>
        <end position="443"/>
    </location>
</feature>
<dbReference type="Pfam" id="PF07195">
    <property type="entry name" value="FliD_C"/>
    <property type="match status" value="1"/>
</dbReference>
<dbReference type="Proteomes" id="UP001152321">
    <property type="component" value="Unassembled WGS sequence"/>
</dbReference>
<keyword evidence="9" id="KW-1185">Reference proteome</keyword>
<evidence type="ECO:0000259" key="6">
    <source>
        <dbReference type="Pfam" id="PF02465"/>
    </source>
</evidence>
<dbReference type="EMBL" id="JANRMI010000003">
    <property type="protein sequence ID" value="MDG0816951.1"/>
    <property type="molecule type" value="Genomic_DNA"/>
</dbReference>
<comment type="function">
    <text evidence="5">Required for morphogenesis and for the elongation of the flagellar filament by facilitating polymerization of the flagellin monomers at the tip of growing filament. Forms a capping structure, which prevents flagellin subunits (transported through the central channel of the flagellum) from leaking out without polymerization at the distal end.</text>
</comment>
<comment type="similarity">
    <text evidence="1 5">Belongs to the FliD family.</text>
</comment>
<name>A0ABT6DJW8_9BACT</name>
<sequence>MAGIRITGMASGLPPNIVDQLMDAERIPVKQMEEKRGEKDSKLKLVGELESKVNDITKNLGELTSNGGFADKKFITSDNSVVDGQLDPAVAVPGNYSLEVLQLAEKPSAISNGFPDKNETQIGVGYIKFETPDGTKEVYINGKNSTLEGVSKQINAANVGLKAQVLEDHKDKENPFKLLVSGLGTGDDKQVTFPKIYLLDGDQDMYFDQSRPSKNARVKVDGFEIELPENKSTDLVPGVTLDLKSAAPGKTINMTVKENLEVISGKVKSFVDAYNAALGFIQKQHQLQPGPNGKNPSLGPLGGDGLLRSIESTLRQTLLAPVNGVQSPITRISELGITFNRNGTLDFSQDKFNKVLNANPQGVAAFFRGDGFATGFVATVKRMVGTLTNGQFGGISNRKRGLESQIKQINSRIDTKERQLERKEDSLRMKFANLEQKMSEMQAQQAKFAAMAKQGG</sequence>
<dbReference type="RefSeq" id="WP_277578428.1">
    <property type="nucleotide sequence ID" value="NZ_JANRMI010000003.1"/>
</dbReference>
<protein>
    <recommendedName>
        <fullName evidence="5">Flagellar hook-associated protein 2</fullName>
        <shortName evidence="5">HAP2</shortName>
    </recommendedName>
    <alternativeName>
        <fullName evidence="5">Flagellar cap protein</fullName>
    </alternativeName>
</protein>
<evidence type="ECO:0000259" key="7">
    <source>
        <dbReference type="Pfam" id="PF07195"/>
    </source>
</evidence>
<keyword evidence="4 5" id="KW-0975">Bacterial flagellum</keyword>
<evidence type="ECO:0000313" key="8">
    <source>
        <dbReference type="EMBL" id="MDG0816951.1"/>
    </source>
</evidence>
<feature type="coiled-coil region" evidence="5">
    <location>
        <begin position="399"/>
        <end position="444"/>
    </location>
</feature>
<dbReference type="PANTHER" id="PTHR30288">
    <property type="entry name" value="FLAGELLAR CAP/ASSEMBLY PROTEIN FLID"/>
    <property type="match status" value="1"/>
</dbReference>
<keyword evidence="8" id="KW-0966">Cell projection</keyword>
<comment type="subcellular location">
    <subcellularLocation>
        <location evidence="5">Secreted</location>
    </subcellularLocation>
    <subcellularLocation>
        <location evidence="5">Bacterial flagellum</location>
    </subcellularLocation>
</comment>
<comment type="subunit">
    <text evidence="2 5">Homopentamer.</text>
</comment>
<organism evidence="8 9">
    <name type="scientific">Bdellovibrio svalbardensis</name>
    <dbReference type="NCBI Taxonomy" id="2972972"/>
    <lineage>
        <taxon>Bacteria</taxon>
        <taxon>Pseudomonadati</taxon>
        <taxon>Bdellovibrionota</taxon>
        <taxon>Bdellovibrionia</taxon>
        <taxon>Bdellovibrionales</taxon>
        <taxon>Pseudobdellovibrionaceae</taxon>
        <taxon>Bdellovibrio</taxon>
    </lineage>
</organism>
<evidence type="ECO:0000256" key="3">
    <source>
        <dbReference type="ARBA" id="ARBA00023054"/>
    </source>
</evidence>
<proteinExistence type="inferred from homology"/>
<dbReference type="Pfam" id="PF02465">
    <property type="entry name" value="FliD_N"/>
    <property type="match status" value="1"/>
</dbReference>
<evidence type="ECO:0000313" key="9">
    <source>
        <dbReference type="Proteomes" id="UP001152321"/>
    </source>
</evidence>
<reference evidence="8" key="1">
    <citation type="submission" date="2022-08" db="EMBL/GenBank/DDBJ databases">
        <title>Novel Bdellovibrio Species Isolated from Svalbard: Designation Bdellovibrio svalbardensis.</title>
        <authorList>
            <person name="Mitchell R.J."/>
            <person name="Choi S.Y."/>
        </authorList>
    </citation>
    <scope>NUCLEOTIDE SEQUENCE</scope>
    <source>
        <strain evidence="8">PAP01</strain>
    </source>
</reference>
<evidence type="ECO:0000256" key="2">
    <source>
        <dbReference type="ARBA" id="ARBA00011255"/>
    </source>
</evidence>
<dbReference type="InterPro" id="IPR010809">
    <property type="entry name" value="FliD_C"/>
</dbReference>